<feature type="non-terminal residue" evidence="1">
    <location>
        <position position="66"/>
    </location>
</feature>
<reference evidence="1 3" key="1">
    <citation type="journal article" date="2023" name="Microb. Genom.">
        <title>Mesoterricola silvestris gen. nov., sp. nov., Mesoterricola sediminis sp. nov., Geothrix oryzae sp. nov., Geothrix edaphica sp. nov., Geothrix rubra sp. nov., and Geothrix limicola sp. nov., six novel members of Acidobacteriota isolated from soils.</title>
        <authorList>
            <person name="Weisberg A.J."/>
            <person name="Pearce E."/>
            <person name="Kramer C.G."/>
            <person name="Chang J.H."/>
            <person name="Clarke C.R."/>
        </authorList>
    </citation>
    <scope>NUCLEOTIDE SEQUENCE</scope>
    <source>
        <strain evidence="2 3">NB05-1H</strain>
        <strain evidence="1">NRRL_B-16521</strain>
    </source>
</reference>
<dbReference type="Proteomes" id="UP001272987">
    <property type="component" value="Unassembled WGS sequence"/>
</dbReference>
<accession>A0AAP6EM15</accession>
<gene>
    <name evidence="1" type="ORF">PV399_48415</name>
    <name evidence="2" type="ORF">PV666_51420</name>
</gene>
<comment type="caution">
    <text evidence="1">The sequence shown here is derived from an EMBL/GenBank/DDBJ whole genome shotgun (WGS) entry which is preliminary data.</text>
</comment>
<dbReference type="AlphaFoldDB" id="A0AAP6EM15"/>
<keyword evidence="3" id="KW-1185">Reference proteome</keyword>
<dbReference type="EMBL" id="JARAWC010000131">
    <property type="protein sequence ID" value="MDX2967458.1"/>
    <property type="molecule type" value="Genomic_DNA"/>
</dbReference>
<name>A0AAP6EM15_9ACTN</name>
<evidence type="ECO:0000313" key="2">
    <source>
        <dbReference type="EMBL" id="MDX3026208.1"/>
    </source>
</evidence>
<dbReference type="Proteomes" id="UP001282288">
    <property type="component" value="Unassembled WGS sequence"/>
</dbReference>
<sequence>MRLTKFTDLSLRAVMRLAVVEEGTSLTSREVAEGSCPAEWCSHGSCFGSGCDAICGSGGVGMVRSS</sequence>
<evidence type="ECO:0000313" key="1">
    <source>
        <dbReference type="EMBL" id="MDX2967458.1"/>
    </source>
</evidence>
<protein>
    <submittedName>
        <fullName evidence="1">Uncharacterized protein</fullName>
    </submittedName>
</protein>
<dbReference type="EMBL" id="JARAWP010000085">
    <property type="protein sequence ID" value="MDX3026208.1"/>
    <property type="molecule type" value="Genomic_DNA"/>
</dbReference>
<evidence type="ECO:0000313" key="4">
    <source>
        <dbReference type="Proteomes" id="UP001282288"/>
    </source>
</evidence>
<evidence type="ECO:0000313" key="3">
    <source>
        <dbReference type="Proteomes" id="UP001272987"/>
    </source>
</evidence>
<proteinExistence type="predicted"/>
<organism evidence="1 4">
    <name type="scientific">Streptomyces acidiscabies</name>
    <dbReference type="NCBI Taxonomy" id="42234"/>
    <lineage>
        <taxon>Bacteria</taxon>
        <taxon>Bacillati</taxon>
        <taxon>Actinomycetota</taxon>
        <taxon>Actinomycetes</taxon>
        <taxon>Kitasatosporales</taxon>
        <taxon>Streptomycetaceae</taxon>
        <taxon>Streptomyces</taxon>
    </lineage>
</organism>